<feature type="compositionally biased region" description="Polar residues" evidence="1">
    <location>
        <begin position="57"/>
        <end position="83"/>
    </location>
</feature>
<dbReference type="GO" id="GO:0061343">
    <property type="term" value="P:cell adhesion involved in heart morphogenesis"/>
    <property type="evidence" value="ECO:0007669"/>
    <property type="project" value="TreeGrafter"/>
</dbReference>
<keyword evidence="2" id="KW-0732">Signal</keyword>
<dbReference type="InterPro" id="IPR043502">
    <property type="entry name" value="DNA/RNA_pol_sf"/>
</dbReference>
<dbReference type="PROSITE" id="PS50878">
    <property type="entry name" value="RT_POL"/>
    <property type="match status" value="1"/>
</dbReference>
<proteinExistence type="predicted"/>
<feature type="domain" description="Reverse transcriptase" evidence="3">
    <location>
        <begin position="586"/>
        <end position="849"/>
    </location>
</feature>
<dbReference type="CDD" id="cd01650">
    <property type="entry name" value="RT_nLTR_like"/>
    <property type="match status" value="1"/>
</dbReference>
<dbReference type="InterPro" id="IPR036691">
    <property type="entry name" value="Endo/exonu/phosph_ase_sf"/>
</dbReference>
<sequence length="1060" mass="120687">MDFHVLCINLFYVLCDSINVDSFTYNSFELFTSNVYLPLLDVDTSFESTTSSCFSPVHTSSPQNRNSRTQNHSSYDTSSAHCNSTSRDSRSYIDSDIRKNTTNLRLLTVNCRGIRTNRSEFHTALDYIKPDIICGTESWLKGVKPGKDTCKNAIKNSEVFPCNINVHRNDRSLGIGGGVFTAAHDKFVMDAQPQLVTDCEIVWSKIKTWKGKDLYLCSFYMPHRKIDDIRKLDDSIRKLTSTPKEKYILLAGDFNCPDINWENMSLKKGAADSEVQQALIDLSIEHRLTQVHSQPTRDSNILDLVFTNNPSLVKSSTSIPGISDHAMVVTDINIVPQYNRQQPRKIQLFSKANWDQISSDMLHLSENISSASLDQDSTVESLWQTFKSGINDSVSRNVPTKTVRKRNSVPWFDRKLKSMVRRKSRLYKHASKTKQWSGYKAHQRECKRAFKRAEINYINNTIQKGLDENNSKPFWRFVKSRKQDFVGIAPLKKMGRLLNDSKDKAEILVTQFKSVFTQEGDNSSLPTTSKRAKESIPYLYITSEGVEKLLRSINPSKAQGPDRIPNLVLKTCAVQLAPGLATIFQRSVDAGNLPSDWRSANIAPVFKKGDVHLAENYRPVSLTCVTCKLLEHIICKHMLDHLERNRILTSLNHGFRSGYSCETQLVTTVHDLLTKYDIGAQVDIAILDFSKAFDTVPHKKLLHKLAQYGIDGNINSWLCDFLTNRQMRVVVDGTESESVPVASGVPQGTVLGPILFLCHINDLPDSVKSTVRLFADDCLLYRAIKSRADHNTLQKDLSNLEAWANTWGMRFNAKKCYILSINHKSSNFYQLNNHILKQVPENPYLGVTISEDLKWSTHISNITKKANCTLGFLRRNLKHCPESCRKTAYLALVRSTLEYSSIIWDPHLQKDIYKLEKVQRQAARFITGNYSAKDHGCVTRMLDSLKLPSLQDRRKASRLVFFYKVVGGQVPALPSQAYLTPLRQNRRRVAVKRYTDFQTDNILESHSTNNTRCFKPFNCNSDIYKNSFFPKTVVDWNHLEEVVVHAKTLGCFRAALHQRD</sequence>
<keyword evidence="5" id="KW-1185">Reference proteome</keyword>
<name>A0AA88YDB7_PINIB</name>
<organism evidence="4 5">
    <name type="scientific">Pinctada imbricata</name>
    <name type="common">Atlantic pearl-oyster</name>
    <name type="synonym">Pinctada martensii</name>
    <dbReference type="NCBI Taxonomy" id="66713"/>
    <lineage>
        <taxon>Eukaryota</taxon>
        <taxon>Metazoa</taxon>
        <taxon>Spiralia</taxon>
        <taxon>Lophotrochozoa</taxon>
        <taxon>Mollusca</taxon>
        <taxon>Bivalvia</taxon>
        <taxon>Autobranchia</taxon>
        <taxon>Pteriomorphia</taxon>
        <taxon>Pterioida</taxon>
        <taxon>Pterioidea</taxon>
        <taxon>Pteriidae</taxon>
        <taxon>Pinctada</taxon>
    </lineage>
</organism>
<evidence type="ECO:0000256" key="1">
    <source>
        <dbReference type="SAM" id="MobiDB-lite"/>
    </source>
</evidence>
<dbReference type="PANTHER" id="PTHR33395">
    <property type="entry name" value="TRANSCRIPTASE, PUTATIVE-RELATED-RELATED"/>
    <property type="match status" value="1"/>
</dbReference>
<feature type="region of interest" description="Disordered" evidence="1">
    <location>
        <begin position="53"/>
        <end position="90"/>
    </location>
</feature>
<dbReference type="Pfam" id="PF14529">
    <property type="entry name" value="Exo_endo_phos_2"/>
    <property type="match status" value="1"/>
</dbReference>
<dbReference type="GO" id="GO:0007508">
    <property type="term" value="P:larval heart development"/>
    <property type="evidence" value="ECO:0007669"/>
    <property type="project" value="TreeGrafter"/>
</dbReference>
<protein>
    <recommendedName>
        <fullName evidence="3">Reverse transcriptase domain-containing protein</fullName>
    </recommendedName>
</protein>
<dbReference type="Proteomes" id="UP001186944">
    <property type="component" value="Unassembled WGS sequence"/>
</dbReference>
<dbReference type="InterPro" id="IPR005135">
    <property type="entry name" value="Endo/exonuclease/phosphatase"/>
</dbReference>
<feature type="chain" id="PRO_5041672140" description="Reverse transcriptase domain-containing protein" evidence="2">
    <location>
        <begin position="18"/>
        <end position="1060"/>
    </location>
</feature>
<evidence type="ECO:0000313" key="5">
    <source>
        <dbReference type="Proteomes" id="UP001186944"/>
    </source>
</evidence>
<reference evidence="4" key="1">
    <citation type="submission" date="2019-08" db="EMBL/GenBank/DDBJ databases">
        <title>The improved chromosome-level genome for the pearl oyster Pinctada fucata martensii using PacBio sequencing and Hi-C.</title>
        <authorList>
            <person name="Zheng Z."/>
        </authorList>
    </citation>
    <scope>NUCLEOTIDE SEQUENCE</scope>
    <source>
        <strain evidence="4">ZZ-2019</strain>
        <tissue evidence="4">Adductor muscle</tissue>
    </source>
</reference>
<dbReference type="SUPFAM" id="SSF56672">
    <property type="entry name" value="DNA/RNA polymerases"/>
    <property type="match status" value="1"/>
</dbReference>
<evidence type="ECO:0000256" key="2">
    <source>
        <dbReference type="SAM" id="SignalP"/>
    </source>
</evidence>
<dbReference type="SUPFAM" id="SSF56219">
    <property type="entry name" value="DNase I-like"/>
    <property type="match status" value="1"/>
</dbReference>
<evidence type="ECO:0000313" key="4">
    <source>
        <dbReference type="EMBL" id="KAK3102964.1"/>
    </source>
</evidence>
<dbReference type="EMBL" id="VSWD01000005">
    <property type="protein sequence ID" value="KAK3102964.1"/>
    <property type="molecule type" value="Genomic_DNA"/>
</dbReference>
<accession>A0AA88YDB7</accession>
<dbReference type="InterPro" id="IPR000477">
    <property type="entry name" value="RT_dom"/>
</dbReference>
<dbReference type="AlphaFoldDB" id="A0AA88YDB7"/>
<dbReference type="GO" id="GO:0031012">
    <property type="term" value="C:extracellular matrix"/>
    <property type="evidence" value="ECO:0007669"/>
    <property type="project" value="TreeGrafter"/>
</dbReference>
<feature type="signal peptide" evidence="2">
    <location>
        <begin position="1"/>
        <end position="17"/>
    </location>
</feature>
<dbReference type="GO" id="GO:0003824">
    <property type="term" value="F:catalytic activity"/>
    <property type="evidence" value="ECO:0007669"/>
    <property type="project" value="InterPro"/>
</dbReference>
<comment type="caution">
    <text evidence="4">The sequence shown here is derived from an EMBL/GenBank/DDBJ whole genome shotgun (WGS) entry which is preliminary data.</text>
</comment>
<dbReference type="Pfam" id="PF00078">
    <property type="entry name" value="RVT_1"/>
    <property type="match status" value="1"/>
</dbReference>
<gene>
    <name evidence="4" type="ORF">FSP39_015333</name>
</gene>
<dbReference type="Gene3D" id="3.60.10.10">
    <property type="entry name" value="Endonuclease/exonuclease/phosphatase"/>
    <property type="match status" value="1"/>
</dbReference>
<dbReference type="PANTHER" id="PTHR33395:SF22">
    <property type="entry name" value="REVERSE TRANSCRIPTASE DOMAIN-CONTAINING PROTEIN"/>
    <property type="match status" value="1"/>
</dbReference>
<evidence type="ECO:0000259" key="3">
    <source>
        <dbReference type="PROSITE" id="PS50878"/>
    </source>
</evidence>